<name>A0A1I1UAL9_9GAMM</name>
<organism evidence="1 2">
    <name type="scientific">Thiohalospira halophila DSM 15071</name>
    <dbReference type="NCBI Taxonomy" id="1123397"/>
    <lineage>
        <taxon>Bacteria</taxon>
        <taxon>Pseudomonadati</taxon>
        <taxon>Pseudomonadota</taxon>
        <taxon>Gammaproteobacteria</taxon>
        <taxon>Thiohalospirales</taxon>
        <taxon>Thiohalospiraceae</taxon>
        <taxon>Thiohalospira</taxon>
    </lineage>
</organism>
<dbReference type="EMBL" id="FOMJ01000007">
    <property type="protein sequence ID" value="SFD67911.1"/>
    <property type="molecule type" value="Genomic_DNA"/>
</dbReference>
<evidence type="ECO:0000313" key="2">
    <source>
        <dbReference type="Proteomes" id="UP000198611"/>
    </source>
</evidence>
<reference evidence="1 2" key="1">
    <citation type="submission" date="2016-10" db="EMBL/GenBank/DDBJ databases">
        <authorList>
            <person name="de Groot N.N."/>
        </authorList>
    </citation>
    <scope>NUCLEOTIDE SEQUENCE [LARGE SCALE GENOMIC DNA]</scope>
    <source>
        <strain evidence="1 2">HL3</strain>
    </source>
</reference>
<gene>
    <name evidence="1" type="ORF">SAMN05660831_02091</name>
</gene>
<protein>
    <submittedName>
        <fullName evidence="1">Uncharacterized protein</fullName>
    </submittedName>
</protein>
<dbReference type="STRING" id="1123397.SAMN05660831_02091"/>
<dbReference type="RefSeq" id="WP_093428725.1">
    <property type="nucleotide sequence ID" value="NZ_FOMJ01000007.1"/>
</dbReference>
<sequence length="118" mass="12080">MITAALNAAEEAIIRRLSRPATVGGAEVSAILVRGDEAGRISRTGSRATDHGLADGPRATHIVVPAADGDDVPVGTAVTVDGEDYLTAKPATRRGQGLAVLVLEPAAETDDPSGTVWR</sequence>
<proteinExistence type="predicted"/>
<evidence type="ECO:0000313" key="1">
    <source>
        <dbReference type="EMBL" id="SFD67911.1"/>
    </source>
</evidence>
<dbReference type="Proteomes" id="UP000198611">
    <property type="component" value="Unassembled WGS sequence"/>
</dbReference>
<accession>A0A1I1UAL9</accession>
<dbReference type="AlphaFoldDB" id="A0A1I1UAL9"/>
<keyword evidence="2" id="KW-1185">Reference proteome</keyword>